<evidence type="ECO:0000256" key="2">
    <source>
        <dbReference type="ARBA" id="ARBA00022448"/>
    </source>
</evidence>
<evidence type="ECO:0000256" key="7">
    <source>
        <dbReference type="SAM" id="MobiDB-lite"/>
    </source>
</evidence>
<feature type="transmembrane region" description="Helical" evidence="8">
    <location>
        <begin position="139"/>
        <end position="161"/>
    </location>
</feature>
<feature type="transmembrane region" description="Helical" evidence="8">
    <location>
        <begin position="205"/>
        <end position="223"/>
    </location>
</feature>
<feature type="compositionally biased region" description="Basic and acidic residues" evidence="7">
    <location>
        <begin position="432"/>
        <end position="443"/>
    </location>
</feature>
<sequence>MTEEHITGIVLADLALLLSVAFVFVKLAARFGQPAVIGEIVAGITLGPSVLGLLPGNLTETLFPAEARPYLQVLAQVGLVLFMFGVGYQLSPSEIRGRGGQVTLVSLTSVIVPFAMGMGLAVLLYPWFDRSQLRTDGVIGPALFLGAAMSITAFPVLARIITERGLQKSRLGAVALTSAAIQDFLAWCVLAVVVAIVTAGGSEGLAWTAAASAGFLVAMLYVVRPALTWLLAPARKRVMTHTTIVCGLLTSAWITDWIGLHVVFGAFLFGAVVPRHHIDARSPEVPERIEQTSLLLLPAFFTVTGLSVDLGGLGAQGALMAVAVVVVACAGKFAGATVAARLTGAGPRDSAVLGVLLNTRGLTELIILNVGLGLGVLDTRLFTAMVVMALFTTLIAGPLLTRLYPVAPQEPSGDVVPSDAVVPPHPLSPAEPDPHADRTRHAA</sequence>
<feature type="region of interest" description="Disordered" evidence="7">
    <location>
        <begin position="411"/>
        <end position="443"/>
    </location>
</feature>
<comment type="subcellular location">
    <subcellularLocation>
        <location evidence="1">Membrane</location>
        <topology evidence="1">Multi-pass membrane protein</topology>
    </subcellularLocation>
</comment>
<feature type="transmembrane region" description="Helical" evidence="8">
    <location>
        <begin position="351"/>
        <end position="374"/>
    </location>
</feature>
<feature type="domain" description="Cation/H+ exchanger transmembrane" evidence="9">
    <location>
        <begin position="20"/>
        <end position="402"/>
    </location>
</feature>
<evidence type="ECO:0000256" key="8">
    <source>
        <dbReference type="SAM" id="Phobius"/>
    </source>
</evidence>
<evidence type="ECO:0000259" key="9">
    <source>
        <dbReference type="Pfam" id="PF00999"/>
    </source>
</evidence>
<dbReference type="InterPro" id="IPR050794">
    <property type="entry name" value="CPA2_transporter"/>
</dbReference>
<keyword evidence="5" id="KW-0406">Ion transport</keyword>
<keyword evidence="6 8" id="KW-0472">Membrane</keyword>
<dbReference type="RefSeq" id="WP_344538518.1">
    <property type="nucleotide sequence ID" value="NZ_BAAATD010000001.1"/>
</dbReference>
<feature type="transmembrane region" description="Helical" evidence="8">
    <location>
        <begin position="381"/>
        <end position="400"/>
    </location>
</feature>
<feature type="transmembrane region" description="Helical" evidence="8">
    <location>
        <begin position="318"/>
        <end position="339"/>
    </location>
</feature>
<evidence type="ECO:0000313" key="11">
    <source>
        <dbReference type="Proteomes" id="UP001501509"/>
    </source>
</evidence>
<dbReference type="InterPro" id="IPR038770">
    <property type="entry name" value="Na+/solute_symporter_sf"/>
</dbReference>
<dbReference type="InterPro" id="IPR006153">
    <property type="entry name" value="Cation/H_exchanger_TM"/>
</dbReference>
<evidence type="ECO:0000256" key="3">
    <source>
        <dbReference type="ARBA" id="ARBA00022692"/>
    </source>
</evidence>
<comment type="caution">
    <text evidence="10">The sequence shown here is derived from an EMBL/GenBank/DDBJ whole genome shotgun (WGS) entry which is preliminary data.</text>
</comment>
<evidence type="ECO:0000256" key="5">
    <source>
        <dbReference type="ARBA" id="ARBA00023065"/>
    </source>
</evidence>
<dbReference type="Proteomes" id="UP001501509">
    <property type="component" value="Unassembled WGS sequence"/>
</dbReference>
<keyword evidence="2" id="KW-0813">Transport</keyword>
<feature type="transmembrane region" description="Helical" evidence="8">
    <location>
        <begin position="70"/>
        <end position="90"/>
    </location>
</feature>
<reference evidence="11" key="1">
    <citation type="journal article" date="2019" name="Int. J. Syst. Evol. Microbiol.">
        <title>The Global Catalogue of Microorganisms (GCM) 10K type strain sequencing project: providing services to taxonomists for standard genome sequencing and annotation.</title>
        <authorList>
            <consortium name="The Broad Institute Genomics Platform"/>
            <consortium name="The Broad Institute Genome Sequencing Center for Infectious Disease"/>
            <person name="Wu L."/>
            <person name="Ma J."/>
        </authorList>
    </citation>
    <scope>NUCLEOTIDE SEQUENCE [LARGE SCALE GENOMIC DNA]</scope>
    <source>
        <strain evidence="11">JCM 6833</strain>
    </source>
</reference>
<name>A0ABP6BQ49_9ACTN</name>
<evidence type="ECO:0000256" key="6">
    <source>
        <dbReference type="ARBA" id="ARBA00023136"/>
    </source>
</evidence>
<evidence type="ECO:0000256" key="4">
    <source>
        <dbReference type="ARBA" id="ARBA00022989"/>
    </source>
</evidence>
<gene>
    <name evidence="10" type="ORF">GCM10010411_12760</name>
</gene>
<dbReference type="EMBL" id="BAAATD010000001">
    <property type="protein sequence ID" value="GAA2581550.1"/>
    <property type="molecule type" value="Genomic_DNA"/>
</dbReference>
<feature type="transmembrane region" description="Helical" evidence="8">
    <location>
        <begin position="244"/>
        <end position="273"/>
    </location>
</feature>
<feature type="transmembrane region" description="Helical" evidence="8">
    <location>
        <begin position="6"/>
        <end position="29"/>
    </location>
</feature>
<feature type="transmembrane region" description="Helical" evidence="8">
    <location>
        <begin position="102"/>
        <end position="127"/>
    </location>
</feature>
<dbReference type="PANTHER" id="PTHR32468">
    <property type="entry name" value="CATION/H + ANTIPORTER"/>
    <property type="match status" value="1"/>
</dbReference>
<organism evidence="10 11">
    <name type="scientific">Actinomadura fulvescens</name>
    <dbReference type="NCBI Taxonomy" id="46160"/>
    <lineage>
        <taxon>Bacteria</taxon>
        <taxon>Bacillati</taxon>
        <taxon>Actinomycetota</taxon>
        <taxon>Actinomycetes</taxon>
        <taxon>Streptosporangiales</taxon>
        <taxon>Thermomonosporaceae</taxon>
        <taxon>Actinomadura</taxon>
    </lineage>
</organism>
<keyword evidence="4 8" id="KW-1133">Transmembrane helix</keyword>
<proteinExistence type="predicted"/>
<keyword evidence="11" id="KW-1185">Reference proteome</keyword>
<keyword evidence="3 8" id="KW-0812">Transmembrane</keyword>
<dbReference type="Gene3D" id="1.20.1530.20">
    <property type="match status" value="1"/>
</dbReference>
<accession>A0ABP6BQ49</accession>
<feature type="transmembrane region" description="Helical" evidence="8">
    <location>
        <begin position="173"/>
        <end position="199"/>
    </location>
</feature>
<evidence type="ECO:0000256" key="1">
    <source>
        <dbReference type="ARBA" id="ARBA00004141"/>
    </source>
</evidence>
<dbReference type="Pfam" id="PF00999">
    <property type="entry name" value="Na_H_Exchanger"/>
    <property type="match status" value="1"/>
</dbReference>
<dbReference type="PANTHER" id="PTHR32468:SF0">
    <property type="entry name" value="K(+)_H(+) ANTIPORTER 1"/>
    <property type="match status" value="1"/>
</dbReference>
<protein>
    <recommendedName>
        <fullName evidence="9">Cation/H+ exchanger transmembrane domain-containing protein</fullName>
    </recommendedName>
</protein>
<evidence type="ECO:0000313" key="10">
    <source>
        <dbReference type="EMBL" id="GAA2581550.1"/>
    </source>
</evidence>
<feature type="transmembrane region" description="Helical" evidence="8">
    <location>
        <begin position="293"/>
        <end position="311"/>
    </location>
</feature>
<feature type="transmembrane region" description="Helical" evidence="8">
    <location>
        <begin position="36"/>
        <end position="58"/>
    </location>
</feature>